<dbReference type="FunFam" id="2.40.50.140:FF:000004">
    <property type="entry name" value="Elongation factor P"/>
    <property type="match status" value="1"/>
</dbReference>
<dbReference type="FunFam" id="2.30.30.30:FF:000003">
    <property type="entry name" value="Elongation factor P"/>
    <property type="match status" value="1"/>
</dbReference>
<dbReference type="FunFam" id="2.40.50.140:FF:000009">
    <property type="entry name" value="Elongation factor P"/>
    <property type="match status" value="1"/>
</dbReference>
<sequence length="188" mass="20960">MVEAIDLKAGMAFIDKNGKLIKVMETNHHKPGKGNTVMQMKLYDIRSGSTVQTTMRPTEKVEQAILETKDAQYLYTQDDTAYFMDMESYEQYELPTTSIEEELKYLLENTPVKIEFYGDEVIGITLPSTVELKVTETSPSIKGASVTGSGKPATMETGLVVNVPDFIKEGETLVIGTQNGTYQRRAEN</sequence>
<evidence type="ECO:0000256" key="7">
    <source>
        <dbReference type="ARBA" id="ARBA00025469"/>
    </source>
</evidence>
<dbReference type="PIRSF" id="PIRSF005901">
    <property type="entry name" value="EF-P"/>
    <property type="match status" value="1"/>
</dbReference>
<dbReference type="OrthoDB" id="9801844at2"/>
<comment type="pathway">
    <text evidence="2 8">Protein biosynthesis; polypeptide chain elongation.</text>
</comment>
<dbReference type="PANTHER" id="PTHR30053">
    <property type="entry name" value="ELONGATION FACTOR P"/>
    <property type="match status" value="1"/>
</dbReference>
<dbReference type="PANTHER" id="PTHR30053:SF12">
    <property type="entry name" value="ELONGATION FACTOR P (EF-P) FAMILY PROTEIN"/>
    <property type="match status" value="1"/>
</dbReference>
<evidence type="ECO:0000256" key="4">
    <source>
        <dbReference type="ARBA" id="ARBA00022490"/>
    </source>
</evidence>
<dbReference type="PROSITE" id="PS01275">
    <property type="entry name" value="EFP"/>
    <property type="match status" value="1"/>
</dbReference>
<comment type="similarity">
    <text evidence="3 8 10">Belongs to the elongation factor P family.</text>
</comment>
<keyword evidence="6 8" id="KW-0648">Protein biosynthesis</keyword>
<evidence type="ECO:0000256" key="1">
    <source>
        <dbReference type="ARBA" id="ARBA00004496"/>
    </source>
</evidence>
<dbReference type="RefSeq" id="WP_057894430.1">
    <property type="nucleotide sequence ID" value="NZ_AYZQ01000002.1"/>
</dbReference>
<feature type="domain" description="Translation elongation factor P/YeiP central" evidence="12">
    <location>
        <begin position="68"/>
        <end position="122"/>
    </location>
</feature>
<feature type="domain" description="Elongation factor P C-terminal" evidence="11">
    <location>
        <begin position="130"/>
        <end position="185"/>
    </location>
</feature>
<evidence type="ECO:0000259" key="11">
    <source>
        <dbReference type="SMART" id="SM00841"/>
    </source>
</evidence>
<dbReference type="EMBL" id="AYZQ01000002">
    <property type="protein sequence ID" value="KRM72164.1"/>
    <property type="molecule type" value="Genomic_DNA"/>
</dbReference>
<dbReference type="CDD" id="cd05794">
    <property type="entry name" value="S1_EF-P_repeat_2"/>
    <property type="match status" value="1"/>
</dbReference>
<evidence type="ECO:0000256" key="9">
    <source>
        <dbReference type="NCBIfam" id="TIGR00038"/>
    </source>
</evidence>
<dbReference type="HAMAP" id="MF_00141">
    <property type="entry name" value="EF_P"/>
    <property type="match status" value="1"/>
</dbReference>
<dbReference type="SMART" id="SM00841">
    <property type="entry name" value="Elong-fact-P_C"/>
    <property type="match status" value="1"/>
</dbReference>
<organism evidence="13 14">
    <name type="scientific">Lacticaseibacillus brantae DSM 23927</name>
    <dbReference type="NCBI Taxonomy" id="1423727"/>
    <lineage>
        <taxon>Bacteria</taxon>
        <taxon>Bacillati</taxon>
        <taxon>Bacillota</taxon>
        <taxon>Bacilli</taxon>
        <taxon>Lactobacillales</taxon>
        <taxon>Lactobacillaceae</taxon>
        <taxon>Lacticaseibacillus</taxon>
    </lineage>
</organism>
<keyword evidence="5 8" id="KW-0251">Elongation factor</keyword>
<evidence type="ECO:0000256" key="3">
    <source>
        <dbReference type="ARBA" id="ARBA00009479"/>
    </source>
</evidence>
<dbReference type="InterPro" id="IPR013852">
    <property type="entry name" value="Transl_elong_P/YeiP_CS"/>
</dbReference>
<dbReference type="SMART" id="SM01185">
    <property type="entry name" value="EFP"/>
    <property type="match status" value="1"/>
</dbReference>
<gene>
    <name evidence="8" type="primary">efp</name>
    <name evidence="13" type="ORF">FC34_GL001148</name>
</gene>
<dbReference type="SUPFAM" id="SSF50104">
    <property type="entry name" value="Translation proteins SH3-like domain"/>
    <property type="match status" value="1"/>
</dbReference>
<evidence type="ECO:0000256" key="2">
    <source>
        <dbReference type="ARBA" id="ARBA00004815"/>
    </source>
</evidence>
<dbReference type="InterPro" id="IPR020599">
    <property type="entry name" value="Transl_elong_fac_P/YeiP"/>
</dbReference>
<dbReference type="UniPathway" id="UPA00345"/>
<evidence type="ECO:0000256" key="5">
    <source>
        <dbReference type="ARBA" id="ARBA00022768"/>
    </source>
</evidence>
<dbReference type="InterPro" id="IPR013185">
    <property type="entry name" value="Transl_elong_KOW-like"/>
</dbReference>
<dbReference type="InterPro" id="IPR011768">
    <property type="entry name" value="Transl_elongation_fac_P"/>
</dbReference>
<dbReference type="Pfam" id="PF08207">
    <property type="entry name" value="EFP_N"/>
    <property type="match status" value="1"/>
</dbReference>
<dbReference type="PATRIC" id="fig|1423727.3.peg.1165"/>
<proteinExistence type="inferred from homology"/>
<dbReference type="GO" id="GO:0005829">
    <property type="term" value="C:cytosol"/>
    <property type="evidence" value="ECO:0007669"/>
    <property type="project" value="UniProtKB-ARBA"/>
</dbReference>
<dbReference type="SUPFAM" id="SSF50249">
    <property type="entry name" value="Nucleic acid-binding proteins"/>
    <property type="match status" value="2"/>
</dbReference>
<evidence type="ECO:0000313" key="14">
    <source>
        <dbReference type="Proteomes" id="UP000051672"/>
    </source>
</evidence>
<reference evidence="13 14" key="1">
    <citation type="journal article" date="2015" name="Genome Announc.">
        <title>Expanding the biotechnology potential of lactobacilli through comparative genomics of 213 strains and associated genera.</title>
        <authorList>
            <person name="Sun Z."/>
            <person name="Harris H.M."/>
            <person name="McCann A."/>
            <person name="Guo C."/>
            <person name="Argimon S."/>
            <person name="Zhang W."/>
            <person name="Yang X."/>
            <person name="Jeffery I.B."/>
            <person name="Cooney J.C."/>
            <person name="Kagawa T.F."/>
            <person name="Liu W."/>
            <person name="Song Y."/>
            <person name="Salvetti E."/>
            <person name="Wrobel A."/>
            <person name="Rasinkangas P."/>
            <person name="Parkhill J."/>
            <person name="Rea M.C."/>
            <person name="O'Sullivan O."/>
            <person name="Ritari J."/>
            <person name="Douillard F.P."/>
            <person name="Paul Ross R."/>
            <person name="Yang R."/>
            <person name="Briner A.E."/>
            <person name="Felis G.E."/>
            <person name="de Vos W.M."/>
            <person name="Barrangou R."/>
            <person name="Klaenhammer T.R."/>
            <person name="Caufield P.W."/>
            <person name="Cui Y."/>
            <person name="Zhang H."/>
            <person name="O'Toole P.W."/>
        </authorList>
    </citation>
    <scope>NUCLEOTIDE SEQUENCE [LARGE SCALE GENOMIC DNA]</scope>
    <source>
        <strain evidence="13 14">DSM 23927</strain>
    </source>
</reference>
<dbReference type="AlphaFoldDB" id="A0A0R2B2H1"/>
<accession>A0A0R2B2H1</accession>
<name>A0A0R2B2H1_9LACO</name>
<protein>
    <recommendedName>
        <fullName evidence="8 9">Elongation factor P</fullName>
        <shortName evidence="8">EF-P</shortName>
    </recommendedName>
</protein>
<dbReference type="GO" id="GO:0003746">
    <property type="term" value="F:translation elongation factor activity"/>
    <property type="evidence" value="ECO:0007669"/>
    <property type="project" value="UniProtKB-UniRule"/>
</dbReference>
<dbReference type="Proteomes" id="UP000051672">
    <property type="component" value="Unassembled WGS sequence"/>
</dbReference>
<dbReference type="InterPro" id="IPR001059">
    <property type="entry name" value="Transl_elong_P/YeiP_cen"/>
</dbReference>
<dbReference type="Pfam" id="PF09285">
    <property type="entry name" value="Elong-fact-P_C"/>
    <property type="match status" value="1"/>
</dbReference>
<keyword evidence="14" id="KW-1185">Reference proteome</keyword>
<evidence type="ECO:0000256" key="10">
    <source>
        <dbReference type="RuleBase" id="RU004389"/>
    </source>
</evidence>
<evidence type="ECO:0000256" key="8">
    <source>
        <dbReference type="HAMAP-Rule" id="MF_00141"/>
    </source>
</evidence>
<dbReference type="Pfam" id="PF01132">
    <property type="entry name" value="EFP"/>
    <property type="match status" value="1"/>
</dbReference>
<dbReference type="InterPro" id="IPR014722">
    <property type="entry name" value="Rib_uL2_dom2"/>
</dbReference>
<dbReference type="InterPro" id="IPR008991">
    <property type="entry name" value="Translation_prot_SH3-like_sf"/>
</dbReference>
<dbReference type="InterPro" id="IPR012340">
    <property type="entry name" value="NA-bd_OB-fold"/>
</dbReference>
<dbReference type="GO" id="GO:0043043">
    <property type="term" value="P:peptide biosynthetic process"/>
    <property type="evidence" value="ECO:0007669"/>
    <property type="project" value="InterPro"/>
</dbReference>
<evidence type="ECO:0000313" key="13">
    <source>
        <dbReference type="EMBL" id="KRM72164.1"/>
    </source>
</evidence>
<keyword evidence="4 8" id="KW-0963">Cytoplasm</keyword>
<evidence type="ECO:0000259" key="12">
    <source>
        <dbReference type="SMART" id="SM01185"/>
    </source>
</evidence>
<dbReference type="Gene3D" id="2.40.50.140">
    <property type="entry name" value="Nucleic acid-binding proteins"/>
    <property type="match status" value="2"/>
</dbReference>
<dbReference type="InterPro" id="IPR015365">
    <property type="entry name" value="Elong-fact-P_C"/>
</dbReference>
<comment type="function">
    <text evidence="7 8">Involved in peptide bond synthesis. Stimulates efficient translation and peptide-bond synthesis on native or reconstituted 70S ribosomes in vitro. Probably functions indirectly by altering the affinity of the ribosome for aminoacyl-tRNA, thus increasing their reactivity as acceptors for peptidyl transferase.</text>
</comment>
<dbReference type="Gene3D" id="2.30.30.30">
    <property type="match status" value="1"/>
</dbReference>
<dbReference type="NCBIfam" id="NF001810">
    <property type="entry name" value="PRK00529.1"/>
    <property type="match status" value="1"/>
</dbReference>
<dbReference type="STRING" id="1423727.FC34_GL001148"/>
<evidence type="ECO:0000256" key="6">
    <source>
        <dbReference type="ARBA" id="ARBA00022917"/>
    </source>
</evidence>
<dbReference type="CDD" id="cd04470">
    <property type="entry name" value="S1_EF-P_repeat_1"/>
    <property type="match status" value="1"/>
</dbReference>
<comment type="caution">
    <text evidence="13">The sequence shown here is derived from an EMBL/GenBank/DDBJ whole genome shotgun (WGS) entry which is preliminary data.</text>
</comment>
<comment type="subcellular location">
    <subcellularLocation>
        <location evidence="1 8">Cytoplasm</location>
    </subcellularLocation>
</comment>
<dbReference type="NCBIfam" id="TIGR00038">
    <property type="entry name" value="efp"/>
    <property type="match status" value="1"/>
</dbReference>